<comment type="caution">
    <text evidence="1">The sequence shown here is derived from an EMBL/GenBank/DDBJ whole genome shotgun (WGS) entry which is preliminary data.</text>
</comment>
<proteinExistence type="predicted"/>
<sequence length="313" mass="33486">MPSSKFTAASLPDLSNKTFVVTGGNTARGAQVYMGARSRIKADDAIQEIKKTVPSANIHFLELDLSNFSSVLKAAKTLLETESALDGLVNNAGIMAVPFAMTEDGFEVQFQTNYLSHWLLTYHLLPLLQKTSAATGSFARLVNVTSDGHDLAAPKDGIKFDDISLETSNAMARYGQSKLANILHAKELNRRYGPESSGSASEGGKAIFAAVHPGHIDTNLNKQATGMAPSMILRVATPIMRCVGILDAQSKGALSSLWAVASNNFKPSDSGAYVVPYAVIGTPSAYARDPALATKLYDWTEEQLSKKGLLTMK</sequence>
<keyword evidence="2" id="KW-1185">Reference proteome</keyword>
<evidence type="ECO:0000313" key="1">
    <source>
        <dbReference type="EMBL" id="KAJ2971971.1"/>
    </source>
</evidence>
<name>A0ACC1MZE1_9HYPO</name>
<evidence type="ECO:0000313" key="2">
    <source>
        <dbReference type="Proteomes" id="UP001143910"/>
    </source>
</evidence>
<gene>
    <name evidence="1" type="ORF">NQ176_g7422</name>
</gene>
<protein>
    <submittedName>
        <fullName evidence="1">Uncharacterized protein</fullName>
    </submittedName>
</protein>
<accession>A0ACC1MZE1</accession>
<dbReference type="EMBL" id="JANJQO010001236">
    <property type="protein sequence ID" value="KAJ2971971.1"/>
    <property type="molecule type" value="Genomic_DNA"/>
</dbReference>
<organism evidence="1 2">
    <name type="scientific">Zarea fungicola</name>
    <dbReference type="NCBI Taxonomy" id="93591"/>
    <lineage>
        <taxon>Eukaryota</taxon>
        <taxon>Fungi</taxon>
        <taxon>Dikarya</taxon>
        <taxon>Ascomycota</taxon>
        <taxon>Pezizomycotina</taxon>
        <taxon>Sordariomycetes</taxon>
        <taxon>Hypocreomycetidae</taxon>
        <taxon>Hypocreales</taxon>
        <taxon>Cordycipitaceae</taxon>
        <taxon>Zarea</taxon>
    </lineage>
</organism>
<reference evidence="1" key="1">
    <citation type="submission" date="2022-08" db="EMBL/GenBank/DDBJ databases">
        <title>Genome Sequence of Lecanicillium fungicola.</title>
        <authorList>
            <person name="Buettner E."/>
        </authorList>
    </citation>
    <scope>NUCLEOTIDE SEQUENCE</scope>
    <source>
        <strain evidence="1">Babe33</strain>
    </source>
</reference>
<dbReference type="Proteomes" id="UP001143910">
    <property type="component" value="Unassembled WGS sequence"/>
</dbReference>